<dbReference type="RefSeq" id="WP_284275883.1">
    <property type="nucleotide sequence ID" value="NZ_BSOW01000061.1"/>
</dbReference>
<protein>
    <submittedName>
        <fullName evidence="2">Transcriptional regulator</fullName>
    </submittedName>
</protein>
<evidence type="ECO:0000259" key="1">
    <source>
        <dbReference type="PROSITE" id="PS50943"/>
    </source>
</evidence>
<sequence length="285" mass="32649">MADPRRVEFGDFLRSRREKLTPKSVGLPLGRRRRTAGLRREEVAQLAGIGVDWYIRLEQGRTVSPSVTTIDALARALRLSRTEHAHLKALARDGDKRAFVREIVPPPIRRMLESLKQPAYITGRRWDVLAWNDAAEEIFAFGRLPGEDRNTLLLMMTNKQTRKSYGASWTDVAKGMVAMFRATHDVWAGDPAFAELLARLRQGSPEFVKWWGAHEIRSTVSGRKTMNHPTKGVLHFEHTSFQANDDPALKLVIYTPVRGCKLPRAKRQLLRAERRWGDQSERCRF</sequence>
<gene>
    <name evidence="2" type="ORF">GCM10007857_87300</name>
</gene>
<dbReference type="Pfam" id="PF13560">
    <property type="entry name" value="HTH_31"/>
    <property type="match status" value="1"/>
</dbReference>
<dbReference type="InterPro" id="IPR041413">
    <property type="entry name" value="MLTR_LBD"/>
</dbReference>
<name>A0ABQ6BIE3_9BRAD</name>
<comment type="caution">
    <text evidence="2">The sequence shown here is derived from an EMBL/GenBank/DDBJ whole genome shotgun (WGS) entry which is preliminary data.</text>
</comment>
<dbReference type="PANTHER" id="PTHR35010:SF3">
    <property type="entry name" value="BLL4873 PROTEIN"/>
    <property type="match status" value="1"/>
</dbReference>
<keyword evidence="3" id="KW-1185">Reference proteome</keyword>
<dbReference type="SMART" id="SM00530">
    <property type="entry name" value="HTH_XRE"/>
    <property type="match status" value="1"/>
</dbReference>
<accession>A0ABQ6BIE3</accession>
<organism evidence="2 3">
    <name type="scientific">Bradyrhizobium iriomotense</name>
    <dbReference type="NCBI Taxonomy" id="441950"/>
    <lineage>
        <taxon>Bacteria</taxon>
        <taxon>Pseudomonadati</taxon>
        <taxon>Pseudomonadota</taxon>
        <taxon>Alphaproteobacteria</taxon>
        <taxon>Hyphomicrobiales</taxon>
        <taxon>Nitrobacteraceae</taxon>
        <taxon>Bradyrhizobium</taxon>
    </lineage>
</organism>
<dbReference type="Proteomes" id="UP001156905">
    <property type="component" value="Unassembled WGS sequence"/>
</dbReference>
<proteinExistence type="predicted"/>
<dbReference type="Gene3D" id="3.30.450.180">
    <property type="match status" value="1"/>
</dbReference>
<dbReference type="PANTHER" id="PTHR35010">
    <property type="entry name" value="BLL4672 PROTEIN-RELATED"/>
    <property type="match status" value="1"/>
</dbReference>
<dbReference type="PROSITE" id="PS50943">
    <property type="entry name" value="HTH_CROC1"/>
    <property type="match status" value="1"/>
</dbReference>
<reference evidence="3" key="1">
    <citation type="journal article" date="2019" name="Int. J. Syst. Evol. Microbiol.">
        <title>The Global Catalogue of Microorganisms (GCM) 10K type strain sequencing project: providing services to taxonomists for standard genome sequencing and annotation.</title>
        <authorList>
            <consortium name="The Broad Institute Genomics Platform"/>
            <consortium name="The Broad Institute Genome Sequencing Center for Infectious Disease"/>
            <person name="Wu L."/>
            <person name="Ma J."/>
        </authorList>
    </citation>
    <scope>NUCLEOTIDE SEQUENCE [LARGE SCALE GENOMIC DNA]</scope>
    <source>
        <strain evidence="3">NBRC 102520</strain>
    </source>
</reference>
<dbReference type="Gene3D" id="1.10.260.40">
    <property type="entry name" value="lambda repressor-like DNA-binding domains"/>
    <property type="match status" value="1"/>
</dbReference>
<evidence type="ECO:0000313" key="2">
    <source>
        <dbReference type="EMBL" id="GLR92012.1"/>
    </source>
</evidence>
<feature type="domain" description="HTH cro/C1-type" evidence="1">
    <location>
        <begin position="36"/>
        <end position="84"/>
    </location>
</feature>
<dbReference type="Pfam" id="PF17765">
    <property type="entry name" value="MLTR_LBD"/>
    <property type="match status" value="1"/>
</dbReference>
<evidence type="ECO:0000313" key="3">
    <source>
        <dbReference type="Proteomes" id="UP001156905"/>
    </source>
</evidence>
<dbReference type="EMBL" id="BSOW01000061">
    <property type="protein sequence ID" value="GLR92012.1"/>
    <property type="molecule type" value="Genomic_DNA"/>
</dbReference>
<dbReference type="SUPFAM" id="SSF47413">
    <property type="entry name" value="lambda repressor-like DNA-binding domains"/>
    <property type="match status" value="1"/>
</dbReference>
<dbReference type="InterPro" id="IPR010982">
    <property type="entry name" value="Lambda_DNA-bd_dom_sf"/>
</dbReference>
<dbReference type="CDD" id="cd00093">
    <property type="entry name" value="HTH_XRE"/>
    <property type="match status" value="1"/>
</dbReference>
<dbReference type="InterPro" id="IPR001387">
    <property type="entry name" value="Cro/C1-type_HTH"/>
</dbReference>